<protein>
    <submittedName>
        <fullName evidence="1">Reverse transcriptase domain-containing protein</fullName>
    </submittedName>
</protein>
<dbReference type="OrthoDB" id="1847301at2759"/>
<dbReference type="InterPro" id="IPR021109">
    <property type="entry name" value="Peptidase_aspartic_dom_sf"/>
</dbReference>
<accession>A0A6G0VM08</accession>
<evidence type="ECO:0000313" key="1">
    <source>
        <dbReference type="EMBL" id="KAF0690484.1"/>
    </source>
</evidence>
<evidence type="ECO:0000313" key="2">
    <source>
        <dbReference type="Proteomes" id="UP000478052"/>
    </source>
</evidence>
<keyword evidence="1" id="KW-0548">Nucleotidyltransferase</keyword>
<dbReference type="Gene3D" id="2.40.70.10">
    <property type="entry name" value="Acid Proteases"/>
    <property type="match status" value="1"/>
</dbReference>
<feature type="non-terminal residue" evidence="1">
    <location>
        <position position="1"/>
    </location>
</feature>
<keyword evidence="1" id="KW-0808">Transferase</keyword>
<dbReference type="GO" id="GO:0003964">
    <property type="term" value="F:RNA-directed DNA polymerase activity"/>
    <property type="evidence" value="ECO:0007669"/>
    <property type="project" value="UniProtKB-KW"/>
</dbReference>
<dbReference type="AlphaFoldDB" id="A0A6G0VM08"/>
<organism evidence="1 2">
    <name type="scientific">Aphis craccivora</name>
    <name type="common">Cowpea aphid</name>
    <dbReference type="NCBI Taxonomy" id="307492"/>
    <lineage>
        <taxon>Eukaryota</taxon>
        <taxon>Metazoa</taxon>
        <taxon>Ecdysozoa</taxon>
        <taxon>Arthropoda</taxon>
        <taxon>Hexapoda</taxon>
        <taxon>Insecta</taxon>
        <taxon>Pterygota</taxon>
        <taxon>Neoptera</taxon>
        <taxon>Paraneoptera</taxon>
        <taxon>Hemiptera</taxon>
        <taxon>Sternorrhyncha</taxon>
        <taxon>Aphidomorpha</taxon>
        <taxon>Aphidoidea</taxon>
        <taxon>Aphididae</taxon>
        <taxon>Aphidini</taxon>
        <taxon>Aphis</taxon>
        <taxon>Aphis</taxon>
    </lineage>
</organism>
<proteinExistence type="predicted"/>
<comment type="caution">
    <text evidence="1">The sequence shown here is derived from an EMBL/GenBank/DDBJ whole genome shotgun (WGS) entry which is preliminary data.</text>
</comment>
<reference evidence="1 2" key="1">
    <citation type="submission" date="2019-08" db="EMBL/GenBank/DDBJ databases">
        <title>Whole genome of Aphis craccivora.</title>
        <authorList>
            <person name="Voronova N.V."/>
            <person name="Shulinski R.S."/>
            <person name="Bandarenka Y.V."/>
            <person name="Zhorov D.G."/>
            <person name="Warner D."/>
        </authorList>
    </citation>
    <scope>NUCLEOTIDE SEQUENCE [LARGE SCALE GENOMIC DNA]</scope>
    <source>
        <strain evidence="1">180601</strain>
        <tissue evidence="1">Whole Body</tissue>
    </source>
</reference>
<dbReference type="Proteomes" id="UP000478052">
    <property type="component" value="Unassembled WGS sequence"/>
</dbReference>
<keyword evidence="2" id="KW-1185">Reference proteome</keyword>
<feature type="non-terminal residue" evidence="1">
    <location>
        <position position="95"/>
    </location>
</feature>
<dbReference type="EMBL" id="VUJU01016225">
    <property type="protein sequence ID" value="KAF0690484.1"/>
    <property type="molecule type" value="Genomic_DNA"/>
</dbReference>
<name>A0A6G0VM08_APHCR</name>
<keyword evidence="1" id="KW-0695">RNA-directed DNA polymerase</keyword>
<sequence>IHTAPNEQQIGKLINESLPIICLSGRLCGYITVTSGTATFGTRIRDFTVTFTTAILESLYCDMLLGHDFLVDNEVTWDYTTSTIHLSSHMRITAC</sequence>
<gene>
    <name evidence="1" type="ORF">FWK35_00032999</name>
</gene>